<dbReference type="InterPro" id="IPR043757">
    <property type="entry name" value="DUF5703_N"/>
</dbReference>
<evidence type="ECO:0000313" key="4">
    <source>
        <dbReference type="Proteomes" id="UP000591131"/>
    </source>
</evidence>
<reference evidence="3 4" key="1">
    <citation type="submission" date="2020-04" db="EMBL/GenBank/DDBJ databases">
        <title>Perkinsus chesapeaki whole genome sequence.</title>
        <authorList>
            <person name="Bogema D.R."/>
        </authorList>
    </citation>
    <scope>NUCLEOTIDE SEQUENCE [LARGE SCALE GENOMIC DNA]</scope>
    <source>
        <strain evidence="3">ATCC PRA-425</strain>
    </source>
</reference>
<dbReference type="Pfam" id="PF18961">
    <property type="entry name" value="DUF5703_N"/>
    <property type="match status" value="1"/>
</dbReference>
<feature type="signal peptide" evidence="1">
    <location>
        <begin position="1"/>
        <end position="19"/>
    </location>
</feature>
<evidence type="ECO:0000313" key="3">
    <source>
        <dbReference type="EMBL" id="KAF4654732.1"/>
    </source>
</evidence>
<comment type="caution">
    <text evidence="3">The sequence shown here is derived from an EMBL/GenBank/DDBJ whole genome shotgun (WGS) entry which is preliminary data.</text>
</comment>
<sequence length="764" mass="85681">MRLPLCFLLSALASRLVTSYLPPPVIWTDLSSEEKATTYVNSMPIGNGGLAANVFVDTKPEGPPRFGLLISDQRAWNEAGELMKVGKVTFDLSPSPWDSNISRTSFQMLLNVSMGAVVIDIGDPATRITSYVDANHDVLVVDISSPRGVIISTTAELLRPASSVLEPQFDCSAYDISADSYLIDKETNITIGWSHLNYGANFTAHTLTQLNLEPLYDTTEDRLHHRHTAAVWNFSEPMNEVSEGTVKTRASVKTLRTVIAVATTETEASTKAPEGAMTLICAYDPKPAWQNHTNWWENFWNTSWIEISGEKAEAVNEKYTLQRYIQAIQTRQPYPLKFNGMLFTAQRDNPDYRQWGGLNWWQNARMPYYNMLVSGDFSMQTSLFKSYLATLPFAIEKTKIYFPGMKGIAAYWDEYVHPLIGTTHPQSYGCGRAGKSDPPIWYSDDPWNHYNLQGALDLSFLMLDHYAWTEDDETLKENLVLIDSVINFYSQWRTTKDDNGKIVLFPTQSVETWQCPGYENMVAGVNCTKNDQPTISGLWAVVTRLLRLPASLTTPDQRAKWEALLSVLPAIPTTKSREGGTKLAPCEVCSLFARNVENADLYAVHPYRNITAKSSGPELGLAKAAYDERRFTSDKGWNQNVMDAALIGLASEAERMVIARASYPPADGYRFPVFAPHLQDYPPSGDHYAVMNNAIVYMLLQPMDDELQNMILFPAWPCHWNVSFKLWGPGRTVLEGSLINGHLEGFKVYPATREQAVVIRGCQS</sequence>
<evidence type="ECO:0000259" key="2">
    <source>
        <dbReference type="Pfam" id="PF18961"/>
    </source>
</evidence>
<dbReference type="GO" id="GO:0005975">
    <property type="term" value="P:carbohydrate metabolic process"/>
    <property type="evidence" value="ECO:0007669"/>
    <property type="project" value="InterPro"/>
</dbReference>
<protein>
    <recommendedName>
        <fullName evidence="2">DUF5703 domain-containing protein</fullName>
    </recommendedName>
</protein>
<name>A0A7J6L6C7_PERCH</name>
<dbReference type="OrthoDB" id="269227at2759"/>
<dbReference type="Gene3D" id="1.50.10.10">
    <property type="match status" value="1"/>
</dbReference>
<feature type="domain" description="DUF5703" evidence="2">
    <location>
        <begin position="37"/>
        <end position="305"/>
    </location>
</feature>
<proteinExistence type="predicted"/>
<keyword evidence="4" id="KW-1185">Reference proteome</keyword>
<accession>A0A7J6L6C7</accession>
<keyword evidence="1" id="KW-0732">Signal</keyword>
<dbReference type="InterPro" id="IPR012341">
    <property type="entry name" value="6hp_glycosidase-like_sf"/>
</dbReference>
<feature type="chain" id="PRO_5029456750" description="DUF5703 domain-containing protein" evidence="1">
    <location>
        <begin position="20"/>
        <end position="764"/>
    </location>
</feature>
<dbReference type="Proteomes" id="UP000591131">
    <property type="component" value="Unassembled WGS sequence"/>
</dbReference>
<dbReference type="AlphaFoldDB" id="A0A7J6L6C7"/>
<evidence type="ECO:0000256" key="1">
    <source>
        <dbReference type="SAM" id="SignalP"/>
    </source>
</evidence>
<dbReference type="SUPFAM" id="SSF48208">
    <property type="entry name" value="Six-hairpin glycosidases"/>
    <property type="match status" value="1"/>
</dbReference>
<gene>
    <name evidence="3" type="ORF">FOL47_009791</name>
</gene>
<organism evidence="3 4">
    <name type="scientific">Perkinsus chesapeaki</name>
    <name type="common">Clam parasite</name>
    <name type="synonym">Perkinsus andrewsi</name>
    <dbReference type="NCBI Taxonomy" id="330153"/>
    <lineage>
        <taxon>Eukaryota</taxon>
        <taxon>Sar</taxon>
        <taxon>Alveolata</taxon>
        <taxon>Perkinsozoa</taxon>
        <taxon>Perkinsea</taxon>
        <taxon>Perkinsida</taxon>
        <taxon>Perkinsidae</taxon>
        <taxon>Perkinsus</taxon>
    </lineage>
</organism>
<dbReference type="EMBL" id="JAAPAO010000709">
    <property type="protein sequence ID" value="KAF4654732.1"/>
    <property type="molecule type" value="Genomic_DNA"/>
</dbReference>
<dbReference type="InterPro" id="IPR008928">
    <property type="entry name" value="6-hairpin_glycosidase_sf"/>
</dbReference>